<gene>
    <name evidence="5" type="ORF">HHU12_23845</name>
</gene>
<dbReference type="Gene3D" id="3.40.720.10">
    <property type="entry name" value="Alkaline Phosphatase, subunit A"/>
    <property type="match status" value="1"/>
</dbReference>
<feature type="domain" description="Sulfatase N-terminal" evidence="4">
    <location>
        <begin position="26"/>
        <end position="329"/>
    </location>
</feature>
<feature type="region of interest" description="Disordered" evidence="3">
    <location>
        <begin position="424"/>
        <end position="454"/>
    </location>
</feature>
<reference evidence="5 6" key="1">
    <citation type="submission" date="2020-04" db="EMBL/GenBank/DDBJ databases">
        <title>Flammeovirga sp. SR4, a novel species isolated from seawater.</title>
        <authorList>
            <person name="Wang X."/>
        </authorList>
    </citation>
    <scope>NUCLEOTIDE SEQUENCE [LARGE SCALE GENOMIC DNA]</scope>
    <source>
        <strain evidence="5 6">ATCC 23126</strain>
    </source>
</reference>
<name>A0A7X9XBS0_9BACT</name>
<dbReference type="InterPro" id="IPR000917">
    <property type="entry name" value="Sulfatase_N"/>
</dbReference>
<dbReference type="InterPro" id="IPR050738">
    <property type="entry name" value="Sulfatase"/>
</dbReference>
<proteinExistence type="inferred from homology"/>
<evidence type="ECO:0000256" key="1">
    <source>
        <dbReference type="ARBA" id="ARBA00008779"/>
    </source>
</evidence>
<dbReference type="EMBL" id="JABANE010000083">
    <property type="protein sequence ID" value="NME71022.1"/>
    <property type="molecule type" value="Genomic_DNA"/>
</dbReference>
<protein>
    <submittedName>
        <fullName evidence="5">Sulfatase-like hydrolase/transferase</fullName>
    </submittedName>
</protein>
<evidence type="ECO:0000313" key="5">
    <source>
        <dbReference type="EMBL" id="NME71022.1"/>
    </source>
</evidence>
<dbReference type="GO" id="GO:0004065">
    <property type="term" value="F:arylsulfatase activity"/>
    <property type="evidence" value="ECO:0007669"/>
    <property type="project" value="TreeGrafter"/>
</dbReference>
<keyword evidence="2 5" id="KW-0378">Hydrolase</keyword>
<evidence type="ECO:0000256" key="2">
    <source>
        <dbReference type="ARBA" id="ARBA00022801"/>
    </source>
</evidence>
<evidence type="ECO:0000313" key="6">
    <source>
        <dbReference type="Proteomes" id="UP000576082"/>
    </source>
</evidence>
<dbReference type="CDD" id="cd16151">
    <property type="entry name" value="sulfatase_like"/>
    <property type="match status" value="1"/>
</dbReference>
<dbReference type="Proteomes" id="UP000576082">
    <property type="component" value="Unassembled WGS sequence"/>
</dbReference>
<dbReference type="GO" id="GO:0016740">
    <property type="term" value="F:transferase activity"/>
    <property type="evidence" value="ECO:0007669"/>
    <property type="project" value="UniProtKB-KW"/>
</dbReference>
<dbReference type="PANTHER" id="PTHR42693:SF53">
    <property type="entry name" value="ENDO-4-O-SULFATASE"/>
    <property type="match status" value="1"/>
</dbReference>
<evidence type="ECO:0000256" key="3">
    <source>
        <dbReference type="SAM" id="MobiDB-lite"/>
    </source>
</evidence>
<keyword evidence="5" id="KW-0808">Transferase</keyword>
<evidence type="ECO:0000259" key="4">
    <source>
        <dbReference type="Pfam" id="PF00884"/>
    </source>
</evidence>
<keyword evidence="6" id="KW-1185">Reference proteome</keyword>
<dbReference type="Pfam" id="PF00884">
    <property type="entry name" value="Sulfatase"/>
    <property type="match status" value="1"/>
</dbReference>
<accession>A0A7X9XBS0</accession>
<dbReference type="SUPFAM" id="SSF53649">
    <property type="entry name" value="Alkaline phosphatase-like"/>
    <property type="match status" value="1"/>
</dbReference>
<organism evidence="5 6">
    <name type="scientific">Flammeovirga aprica JL-4</name>
    <dbReference type="NCBI Taxonomy" id="694437"/>
    <lineage>
        <taxon>Bacteria</taxon>
        <taxon>Pseudomonadati</taxon>
        <taxon>Bacteroidota</taxon>
        <taxon>Cytophagia</taxon>
        <taxon>Cytophagales</taxon>
        <taxon>Flammeovirgaceae</taxon>
        <taxon>Flammeovirga</taxon>
    </lineage>
</organism>
<dbReference type="AlphaFoldDB" id="A0A7X9XBS0"/>
<dbReference type="InterPro" id="IPR017850">
    <property type="entry name" value="Alkaline_phosphatase_core_sf"/>
</dbReference>
<comment type="similarity">
    <text evidence="1">Belongs to the sulfatase family.</text>
</comment>
<dbReference type="RefSeq" id="WP_169659246.1">
    <property type="nucleotide sequence ID" value="NZ_JABANE010000083.1"/>
</dbReference>
<sequence length="454" mass="51639">MKNLHKIFIAITLLIIGLNSYAQDKKNVILILIDDIGAEAVGCYGTDDYKTPNIDKLAETGIKFENAHSTPICTPTRVKIMSGKYNSHNYEQFGYLPQHVKTFANAIKAEGYATAIAGKWQLSYTRDTEDALQDPYHFGFDEYCLWNIKQKGLPRFKNAVLTKNGKSIPNDNIYGPDVINGFVNDFVKKNKKKPFFVYYTMMLTHDPFQPVPGMAEYDTLKDLSLNDPKYFQSNVEYMDKMIGQIVKNLEKNKLRENTVIMLIGDNGTSSKVVTNWQGQQIKGGKGKTIYHGTHVPFVANCPGYVKPHVNENLIDLTDFYPTLLDLTGAKMPDTELHGISFHDQLLGKEPKEVRQFVFNSYFGKKTYPVKQYAFNTKYKYYSTGEFFNYKKDPKEKKKLDVTALSEKEKKQYDFLKATVDELKKPGDFSNMKKKKKGGKGKGKGKGKGGKKHTK</sequence>
<dbReference type="PANTHER" id="PTHR42693">
    <property type="entry name" value="ARYLSULFATASE FAMILY MEMBER"/>
    <property type="match status" value="1"/>
</dbReference>
<comment type="caution">
    <text evidence="5">The sequence shown here is derived from an EMBL/GenBank/DDBJ whole genome shotgun (WGS) entry which is preliminary data.</text>
</comment>
<feature type="compositionally biased region" description="Basic residues" evidence="3">
    <location>
        <begin position="431"/>
        <end position="454"/>
    </location>
</feature>